<gene>
    <name evidence="4" type="primary">glk</name>
    <name evidence="4" type="ORF">CP965_06450</name>
</gene>
<dbReference type="AlphaFoldDB" id="A0A4Q1B578"/>
<dbReference type="Gene3D" id="3.30.420.40">
    <property type="match status" value="1"/>
</dbReference>
<dbReference type="PANTHER" id="PTHR47363:SF1">
    <property type="entry name" value="GLUCOKINASE"/>
    <property type="match status" value="1"/>
</dbReference>
<comment type="similarity">
    <text evidence="3">Belongs to the bacterial glucokinase family.</text>
</comment>
<dbReference type="Gene3D" id="3.40.367.20">
    <property type="match status" value="1"/>
</dbReference>
<name>A0A4Q1B578_9BACT</name>
<dbReference type="OrthoDB" id="257751at2"/>
<comment type="caution">
    <text evidence="4">The sequence shown here is derived from an EMBL/GenBank/DDBJ whole genome shotgun (WGS) entry which is preliminary data.</text>
</comment>
<dbReference type="GO" id="GO:0004340">
    <property type="term" value="F:glucokinase activity"/>
    <property type="evidence" value="ECO:0007669"/>
    <property type="project" value="InterPro"/>
</dbReference>
<dbReference type="InterPro" id="IPR043129">
    <property type="entry name" value="ATPase_NBD"/>
</dbReference>
<dbReference type="GO" id="GO:0006096">
    <property type="term" value="P:glycolytic process"/>
    <property type="evidence" value="ECO:0007669"/>
    <property type="project" value="InterPro"/>
</dbReference>
<reference evidence="4 5" key="1">
    <citation type="submission" date="2017-09" db="EMBL/GenBank/DDBJ databases">
        <title>Genomics of the genus Arcobacter.</title>
        <authorList>
            <person name="Perez-Cataluna A."/>
            <person name="Figueras M.J."/>
            <person name="Salas-Masso N."/>
        </authorList>
    </citation>
    <scope>NUCLEOTIDE SEQUENCE [LARGE SCALE GENOMIC DNA]</scope>
    <source>
        <strain evidence="4 5">F156-34</strain>
    </source>
</reference>
<dbReference type="CDD" id="cd24008">
    <property type="entry name" value="ASKHA_NBD_GLK"/>
    <property type="match status" value="1"/>
</dbReference>
<dbReference type="Pfam" id="PF02685">
    <property type="entry name" value="Glucokinase"/>
    <property type="match status" value="1"/>
</dbReference>
<evidence type="ECO:0000313" key="5">
    <source>
        <dbReference type="Proteomes" id="UP000289718"/>
    </source>
</evidence>
<proteinExistence type="inferred from homology"/>
<protein>
    <submittedName>
        <fullName evidence="4">Glucokinase</fullName>
    </submittedName>
</protein>
<evidence type="ECO:0000256" key="3">
    <source>
        <dbReference type="RuleBase" id="RU004046"/>
    </source>
</evidence>
<dbReference type="PANTHER" id="PTHR47363">
    <property type="entry name" value="GLUCOKINASE"/>
    <property type="match status" value="1"/>
</dbReference>
<keyword evidence="2 4" id="KW-0418">Kinase</keyword>
<evidence type="ECO:0000256" key="1">
    <source>
        <dbReference type="ARBA" id="ARBA00022679"/>
    </source>
</evidence>
<dbReference type="GO" id="GO:0005524">
    <property type="term" value="F:ATP binding"/>
    <property type="evidence" value="ECO:0007669"/>
    <property type="project" value="InterPro"/>
</dbReference>
<dbReference type="EMBL" id="NXIE01000002">
    <property type="protein sequence ID" value="RXK13437.1"/>
    <property type="molecule type" value="Genomic_DNA"/>
</dbReference>
<organism evidence="4 5">
    <name type="scientific">Halarcobacter mediterraneus</name>
    <dbReference type="NCBI Taxonomy" id="2023153"/>
    <lineage>
        <taxon>Bacteria</taxon>
        <taxon>Pseudomonadati</taxon>
        <taxon>Campylobacterota</taxon>
        <taxon>Epsilonproteobacteria</taxon>
        <taxon>Campylobacterales</taxon>
        <taxon>Arcobacteraceae</taxon>
        <taxon>Halarcobacter</taxon>
    </lineage>
</organism>
<dbReference type="SUPFAM" id="SSF53067">
    <property type="entry name" value="Actin-like ATPase domain"/>
    <property type="match status" value="1"/>
</dbReference>
<evidence type="ECO:0000256" key="2">
    <source>
        <dbReference type="ARBA" id="ARBA00022777"/>
    </source>
</evidence>
<dbReference type="Proteomes" id="UP000289718">
    <property type="component" value="Unassembled WGS sequence"/>
</dbReference>
<sequence>MILVGDIGGTKTSLAIFKNNTLKIIKQEVYQSNQYKSFEDILLDFLAQNTFKIDKACFGVAGLVIENKAKITNLSWKIKASKIQKKFRIKKVKLLNDLEATAYGMLYLKEKDFFLLNKGKNTKGNIAVIAAGTGLGEAILNLENKQFYPLSTEGGHCDFAPMNPLQDEFLVWLRKKYISHVSYERILSGEGILNIYEFLLERGITPAISLENASNKDEKIKLISKFAKNKDDNLAIKTMEMFFEIYAAEASNLALKSLCFGGLYIAGGIALKNLEILENSNFLDSFYAKGRFESLMKNIPIKVSKNKDTALIGAVKFAFEKL</sequence>
<keyword evidence="1" id="KW-0808">Transferase</keyword>
<dbReference type="NCBIfam" id="TIGR00749">
    <property type="entry name" value="glk"/>
    <property type="match status" value="1"/>
</dbReference>
<accession>A0A4Q1B578</accession>
<dbReference type="InterPro" id="IPR003836">
    <property type="entry name" value="Glucokinase"/>
</dbReference>
<dbReference type="RefSeq" id="WP_129061259.1">
    <property type="nucleotide sequence ID" value="NZ_NXIE01000002.1"/>
</dbReference>
<dbReference type="GO" id="GO:0005536">
    <property type="term" value="F:D-glucose binding"/>
    <property type="evidence" value="ECO:0007669"/>
    <property type="project" value="InterPro"/>
</dbReference>
<evidence type="ECO:0000313" key="4">
    <source>
        <dbReference type="EMBL" id="RXK13437.1"/>
    </source>
</evidence>
<keyword evidence="5" id="KW-1185">Reference proteome</keyword>